<comment type="similarity">
    <text evidence="2">Belongs to the phosphohexose mutase family.</text>
</comment>
<dbReference type="InterPro" id="IPR016055">
    <property type="entry name" value="A-D-PHexomutase_a/b/a-I/II/III"/>
</dbReference>
<dbReference type="InterPro" id="IPR005846">
    <property type="entry name" value="A-D-PHexomutase_a/b/a-III"/>
</dbReference>
<evidence type="ECO:0000256" key="2">
    <source>
        <dbReference type="ARBA" id="ARBA00010231"/>
    </source>
</evidence>
<comment type="caution">
    <text evidence="10">The sequence shown here is derived from an EMBL/GenBank/DDBJ whole genome shotgun (WGS) entry which is preliminary data.</text>
</comment>
<reference evidence="10 11" key="1">
    <citation type="journal article" date="2025" name="Int. J. Syst. Evol. Microbiol.">
        <title>Desulfovibrio falkowii sp. nov., Porphyromonas miyakawae sp. nov., Mediterraneibacter flintii sp. nov. and Owariibacterium komagatae gen. nov., sp. nov., isolated from human faeces.</title>
        <authorList>
            <person name="Hamaguchi T."/>
            <person name="Ohara M."/>
            <person name="Hisatomi A."/>
            <person name="Sekiguchi K."/>
            <person name="Takeda J.I."/>
            <person name="Ueyama J."/>
            <person name="Ito M."/>
            <person name="Nishiwaki H."/>
            <person name="Ogi T."/>
            <person name="Hirayama M."/>
            <person name="Ohkuma M."/>
            <person name="Sakamoto M."/>
            <person name="Ohno K."/>
        </authorList>
    </citation>
    <scope>NUCLEOTIDE SEQUENCE [LARGE SCALE GENOMIC DNA]</scope>
    <source>
        <strain evidence="10 11">13CB11C</strain>
    </source>
</reference>
<keyword evidence="5" id="KW-0460">Magnesium</keyword>
<dbReference type="InterPro" id="IPR005845">
    <property type="entry name" value="A-D-PHexomutase_a/b/a-II"/>
</dbReference>
<keyword evidence="3" id="KW-0597">Phosphoprotein</keyword>
<feature type="domain" description="Alpha-D-phosphohexomutase alpha/beta/alpha" evidence="9">
    <location>
        <begin position="346"/>
        <end position="470"/>
    </location>
</feature>
<dbReference type="Pfam" id="PF02880">
    <property type="entry name" value="PGM_PMM_III"/>
    <property type="match status" value="1"/>
</dbReference>
<dbReference type="InterPro" id="IPR016066">
    <property type="entry name" value="A-D-PHexomutase_CS"/>
</dbReference>
<evidence type="ECO:0000256" key="5">
    <source>
        <dbReference type="ARBA" id="ARBA00022842"/>
    </source>
</evidence>
<dbReference type="InterPro" id="IPR005844">
    <property type="entry name" value="A-D-PHexomutase_a/b/a-I"/>
</dbReference>
<protein>
    <submittedName>
        <fullName evidence="10">Phospho-sugar mutase</fullName>
    </submittedName>
</protein>
<evidence type="ECO:0000256" key="1">
    <source>
        <dbReference type="ARBA" id="ARBA00001946"/>
    </source>
</evidence>
<dbReference type="PROSITE" id="PS00710">
    <property type="entry name" value="PGM_PMM"/>
    <property type="match status" value="1"/>
</dbReference>
<dbReference type="InterPro" id="IPR005841">
    <property type="entry name" value="Alpha-D-phosphohexomutase_SF"/>
</dbReference>
<dbReference type="Pfam" id="PF02879">
    <property type="entry name" value="PGM_PMM_II"/>
    <property type="match status" value="1"/>
</dbReference>
<dbReference type="Gene3D" id="3.40.120.10">
    <property type="entry name" value="Alpha-D-Glucose-1,6-Bisphosphate, subunit A, domain 3"/>
    <property type="match status" value="3"/>
</dbReference>
<evidence type="ECO:0000259" key="7">
    <source>
        <dbReference type="Pfam" id="PF02878"/>
    </source>
</evidence>
<evidence type="ECO:0000259" key="9">
    <source>
        <dbReference type="Pfam" id="PF02880"/>
    </source>
</evidence>
<dbReference type="EMBL" id="BAAFSF010000004">
    <property type="protein sequence ID" value="GAB1252241.1"/>
    <property type="molecule type" value="Genomic_DNA"/>
</dbReference>
<keyword evidence="11" id="KW-1185">Reference proteome</keyword>
<proteinExistence type="inferred from homology"/>
<dbReference type="PANTHER" id="PTHR45745:SF1">
    <property type="entry name" value="PHOSPHOGLUCOMUTASE 2B-RELATED"/>
    <property type="match status" value="1"/>
</dbReference>
<feature type="domain" description="Alpha-D-phosphohexomutase alpha/beta/alpha" evidence="7">
    <location>
        <begin position="70"/>
        <end position="202"/>
    </location>
</feature>
<dbReference type="InterPro" id="IPR036900">
    <property type="entry name" value="A-D-PHexomutase_C_sf"/>
</dbReference>
<evidence type="ECO:0000259" key="8">
    <source>
        <dbReference type="Pfam" id="PF02879"/>
    </source>
</evidence>
<dbReference type="SUPFAM" id="SSF55957">
    <property type="entry name" value="Phosphoglucomutase, C-terminal domain"/>
    <property type="match status" value="1"/>
</dbReference>
<accession>A0ABQ0E3F6</accession>
<evidence type="ECO:0000313" key="10">
    <source>
        <dbReference type="EMBL" id="GAB1252241.1"/>
    </source>
</evidence>
<organism evidence="10 11">
    <name type="scientific">Porphyromonas miyakawae</name>
    <dbReference type="NCBI Taxonomy" id="3137470"/>
    <lineage>
        <taxon>Bacteria</taxon>
        <taxon>Pseudomonadati</taxon>
        <taxon>Bacteroidota</taxon>
        <taxon>Bacteroidia</taxon>
        <taxon>Bacteroidales</taxon>
        <taxon>Porphyromonadaceae</taxon>
        <taxon>Porphyromonas</taxon>
    </lineage>
</organism>
<comment type="cofactor">
    <cofactor evidence="1">
        <name>Mg(2+)</name>
        <dbReference type="ChEBI" id="CHEBI:18420"/>
    </cofactor>
</comment>
<dbReference type="PRINTS" id="PR00509">
    <property type="entry name" value="PGMPMM"/>
</dbReference>
<name>A0ABQ0E3F6_9PORP</name>
<dbReference type="SUPFAM" id="SSF53738">
    <property type="entry name" value="Phosphoglucomutase, first 3 domains"/>
    <property type="match status" value="3"/>
</dbReference>
<dbReference type="Proteomes" id="UP001628220">
    <property type="component" value="Unassembled WGS sequence"/>
</dbReference>
<evidence type="ECO:0000256" key="3">
    <source>
        <dbReference type="ARBA" id="ARBA00022553"/>
    </source>
</evidence>
<evidence type="ECO:0000256" key="4">
    <source>
        <dbReference type="ARBA" id="ARBA00022723"/>
    </source>
</evidence>
<keyword evidence="4" id="KW-0479">Metal-binding</keyword>
<dbReference type="CDD" id="cd05799">
    <property type="entry name" value="PGM2"/>
    <property type="match status" value="1"/>
</dbReference>
<dbReference type="Pfam" id="PF02878">
    <property type="entry name" value="PGM_PMM_I"/>
    <property type="match status" value="1"/>
</dbReference>
<evidence type="ECO:0000313" key="11">
    <source>
        <dbReference type="Proteomes" id="UP001628220"/>
    </source>
</evidence>
<dbReference type="PANTHER" id="PTHR45745">
    <property type="entry name" value="PHOSPHOMANNOMUTASE 45A"/>
    <property type="match status" value="1"/>
</dbReference>
<sequence length="601" mass="67365">MGSNPIPITIWKTQISRQIMGQEDVLLKVTERANSWLRDGYDADTQAEVRRMLAATDKTELIEAFYKNLEFGTGGLRGIMGAGTNRMNRYTVSMATQGLSNYLLKAFPGEEIKVVIGHDCRHNSRYFAETAANVFSANGIKVFLFDALRPTPEISFAIRYLGCKSGVMVTASHNPKEYNGYKAYWCDGAQMIAPHDENTIAEVSRIASIEEVKQEANPSLIKEIGADIDRAFIEAVKGLSLAQDAIKRHHDMPIVYTPIHGTGQRIVPRALREFGFSNIIGVPEQDHISGDFPTVVSPNPEEPAALALAIERANETGADLVLGSDPDGDRLGVAVRDKEGNMTLINGNQICMLLTYYSIARRKEIGELRADDYVVKTIVTTELIRAIADDYKVTLHDTYTGFKWIADVIRKNEGKHRYIGGGEESYGFLWEDFIRDKSSVSACCMFSELTVWAKDKGLTILELLDEIYLKYGYYADKGMNMVRKGREGASEIKEMMRSFRENPPKELVGQRIVEIRDYDKLQCLDLRTGATKPLDMPTTSNVLQYYTDGGIKLSIRPSGTEPKIKFYICVKEPISTRADLPEARKNADLKIAQIRKWLGFE</sequence>
<gene>
    <name evidence="10" type="ORF">Tsumi_13470</name>
</gene>
<dbReference type="Gene3D" id="3.30.310.50">
    <property type="entry name" value="Alpha-D-phosphohexomutase, C-terminal domain"/>
    <property type="match status" value="1"/>
</dbReference>
<keyword evidence="6" id="KW-0413">Isomerase</keyword>
<evidence type="ECO:0000256" key="6">
    <source>
        <dbReference type="ARBA" id="ARBA00023235"/>
    </source>
</evidence>
<feature type="domain" description="Alpha-D-phosphohexomutase alpha/beta/alpha" evidence="8">
    <location>
        <begin position="232"/>
        <end position="340"/>
    </location>
</feature>